<keyword evidence="8" id="KW-1185">Reference proteome</keyword>
<dbReference type="RefSeq" id="WP_073329883.1">
    <property type="nucleotide sequence ID" value="NZ_FQTT01000010.1"/>
</dbReference>
<dbReference type="SUPFAM" id="SSF74650">
    <property type="entry name" value="Galactose mutarotase-like"/>
    <property type="match status" value="1"/>
</dbReference>
<gene>
    <name evidence="7" type="ORF">ACGLYG10_1493</name>
</gene>
<keyword evidence="2" id="KW-0378">Hydrolase</keyword>
<dbReference type="AlphaFoldDB" id="A0A1M4RZX2"/>
<comment type="similarity">
    <text evidence="1 2">Belongs to the glycosyl hydrolase 31 family.</text>
</comment>
<name>A0A1M4RZX2_9ACTO</name>
<evidence type="ECO:0000259" key="6">
    <source>
        <dbReference type="Pfam" id="PF21365"/>
    </source>
</evidence>
<feature type="domain" description="Glycoside hydrolase family 31 N-terminal" evidence="4">
    <location>
        <begin position="27"/>
        <end position="226"/>
    </location>
</feature>
<dbReference type="Gene3D" id="3.20.20.80">
    <property type="entry name" value="Glycosidases"/>
    <property type="match status" value="1"/>
</dbReference>
<organism evidence="7 8">
    <name type="scientific">Actinomyces glycerinitolerans</name>
    <dbReference type="NCBI Taxonomy" id="1892869"/>
    <lineage>
        <taxon>Bacteria</taxon>
        <taxon>Bacillati</taxon>
        <taxon>Actinomycetota</taxon>
        <taxon>Actinomycetes</taxon>
        <taxon>Actinomycetales</taxon>
        <taxon>Actinomycetaceae</taxon>
        <taxon>Actinomyces</taxon>
    </lineage>
</organism>
<dbReference type="SUPFAM" id="SSF51011">
    <property type="entry name" value="Glycosyl hydrolase domain"/>
    <property type="match status" value="1"/>
</dbReference>
<dbReference type="GO" id="GO:0005975">
    <property type="term" value="P:carbohydrate metabolic process"/>
    <property type="evidence" value="ECO:0007669"/>
    <property type="project" value="InterPro"/>
</dbReference>
<evidence type="ECO:0000259" key="4">
    <source>
        <dbReference type="Pfam" id="PF13802"/>
    </source>
</evidence>
<dbReference type="Proteomes" id="UP000184291">
    <property type="component" value="Unassembled WGS sequence"/>
</dbReference>
<dbReference type="STRING" id="1892869.ACGLYG10_1493"/>
<dbReference type="GO" id="GO:0030246">
    <property type="term" value="F:carbohydrate binding"/>
    <property type="evidence" value="ECO:0007669"/>
    <property type="project" value="InterPro"/>
</dbReference>
<feature type="domain" description="DUF5110" evidence="5">
    <location>
        <begin position="714"/>
        <end position="778"/>
    </location>
</feature>
<dbReference type="InterPro" id="IPR000322">
    <property type="entry name" value="Glyco_hydro_31_TIM"/>
</dbReference>
<dbReference type="Gene3D" id="2.60.40.1180">
    <property type="entry name" value="Golgi alpha-mannosidase II"/>
    <property type="match status" value="2"/>
</dbReference>
<dbReference type="EMBL" id="FQTT01000010">
    <property type="protein sequence ID" value="SHE25277.1"/>
    <property type="molecule type" value="Genomic_DNA"/>
</dbReference>
<reference evidence="8" key="1">
    <citation type="submission" date="2016-09" db="EMBL/GenBank/DDBJ databases">
        <authorList>
            <person name="Strepis N."/>
        </authorList>
    </citation>
    <scope>NUCLEOTIDE SEQUENCE [LARGE SCALE GENOMIC DNA]</scope>
</reference>
<dbReference type="Pfam" id="PF21365">
    <property type="entry name" value="Glyco_hydro_31_3rd"/>
    <property type="match status" value="1"/>
</dbReference>
<evidence type="ECO:0000313" key="8">
    <source>
        <dbReference type="Proteomes" id="UP000184291"/>
    </source>
</evidence>
<dbReference type="InterPro" id="IPR013780">
    <property type="entry name" value="Glyco_hydro_b"/>
</dbReference>
<keyword evidence="2" id="KW-0326">Glycosidase</keyword>
<sequence length="804" mass="91288">MQLLNELTSCEATDSGLSGTLDGRHSIDIEVLDVDLVRVWIRRDGKSRLDRTWTVVGGDDDVPWEGRDRADTSGFPHPDVVAVANEDGSASIESGRIRLEVKTAPFRIEAAWKREDGWHTLVSDRATGAYYLGSDAVEGRESAFPYRTDVAHFQYMDESNPIFGLGDKTGPLNRMNGRYELSCQDAMGYDSALTDPLYKHTPFTITKTMNGSFGVYYDNLAHGSYDLGKTKDNYHKRFRTWRADDGDIDYYLMFGDAVEDVTRAFVRLTGRPQFPPKWTLNYSQSTMTYPDAPDASDQLLKFIDLVKKYRIPCGSFQMGSGYTSIDGKRYYFHWNRDKFPDPAATIKAFHDAGMNFTANIKPCFLIDHPMYEEMKELGLFIKDARTGGPEVSAFWDEQGSHLDFTNPKAVEWWKKQVKEQLLEYGIDVAWNDNNEFEVWDENAICDGFGDPLPVGLMRPVQSMLMIRASLDAQSEFDPERRQFSVVRSGGPGIQRYAQTWSGDNYTSWQTIKGNIRQGLSMTLSGMYNTGHDVGGFAGPAPDAELLTRWIEHAITSPRFLFNSWHDDQTVNEPWTHLETLDSVRETINLRTRMAPFMYNLLHEATENYEPILHPTFTLDESDPELWKDTDDFLLGHELLVAAVTEPGQRQREVYLPQVAGGWYDPYTGEHYRATRTHVILDAPLDRLPVLVRAGSAIPAGGILEQSAQAKDDERTLYLFPPVVGDRAEGSFYEDDGKTNAYLEGDWLKLYWTQVATEKAVELTLTFEGSYKPEWEELRVCLPKGDMRQLHVQLVGEVPVRVVSD</sequence>
<dbReference type="Gene3D" id="2.60.40.1760">
    <property type="entry name" value="glycosyl hydrolase (family 31)"/>
    <property type="match status" value="1"/>
</dbReference>
<dbReference type="PANTHER" id="PTHR22762:SF165">
    <property type="entry name" value="PUTATIVE (AFU_ORTHOLOGUE AFUA_1G06560)-RELATED"/>
    <property type="match status" value="1"/>
</dbReference>
<evidence type="ECO:0000259" key="5">
    <source>
        <dbReference type="Pfam" id="PF17137"/>
    </source>
</evidence>
<dbReference type="Pfam" id="PF17137">
    <property type="entry name" value="DUF5110"/>
    <property type="match status" value="1"/>
</dbReference>
<dbReference type="OrthoDB" id="176168at2"/>
<feature type="domain" description="Glycosyl hydrolase family 31 C-terminal" evidence="6">
    <location>
        <begin position="609"/>
        <end position="697"/>
    </location>
</feature>
<protein>
    <submittedName>
        <fullName evidence="7">Aldolase-type tim barrel</fullName>
    </submittedName>
</protein>
<dbReference type="PANTHER" id="PTHR22762">
    <property type="entry name" value="ALPHA-GLUCOSIDASE"/>
    <property type="match status" value="1"/>
</dbReference>
<proteinExistence type="inferred from homology"/>
<accession>A0A1M4RZX2</accession>
<dbReference type="InterPro" id="IPR033403">
    <property type="entry name" value="DUF5110"/>
</dbReference>
<evidence type="ECO:0000259" key="3">
    <source>
        <dbReference type="Pfam" id="PF01055"/>
    </source>
</evidence>
<dbReference type="Pfam" id="PF13802">
    <property type="entry name" value="Gal_mutarotas_2"/>
    <property type="match status" value="1"/>
</dbReference>
<evidence type="ECO:0000313" key="7">
    <source>
        <dbReference type="EMBL" id="SHE25277.1"/>
    </source>
</evidence>
<dbReference type="InterPro" id="IPR048395">
    <property type="entry name" value="Glyco_hydro_31_C"/>
</dbReference>
<dbReference type="InterPro" id="IPR011013">
    <property type="entry name" value="Gal_mutarotase_sf_dom"/>
</dbReference>
<dbReference type="InterPro" id="IPR017853">
    <property type="entry name" value="GH"/>
</dbReference>
<evidence type="ECO:0000256" key="1">
    <source>
        <dbReference type="ARBA" id="ARBA00007806"/>
    </source>
</evidence>
<dbReference type="GO" id="GO:0004553">
    <property type="term" value="F:hydrolase activity, hydrolyzing O-glycosyl compounds"/>
    <property type="evidence" value="ECO:0007669"/>
    <property type="project" value="InterPro"/>
</dbReference>
<dbReference type="CDD" id="cd06599">
    <property type="entry name" value="GH31_glycosidase_Aec37"/>
    <property type="match status" value="1"/>
</dbReference>
<dbReference type="InterPro" id="IPR025887">
    <property type="entry name" value="Glyco_hydro_31_N_dom"/>
</dbReference>
<feature type="domain" description="Glycoside hydrolase family 31 TIM barrel" evidence="3">
    <location>
        <begin position="272"/>
        <end position="600"/>
    </location>
</feature>
<dbReference type="SUPFAM" id="SSF51445">
    <property type="entry name" value="(Trans)glycosidases"/>
    <property type="match status" value="1"/>
</dbReference>
<evidence type="ECO:0000256" key="2">
    <source>
        <dbReference type="RuleBase" id="RU361185"/>
    </source>
</evidence>
<dbReference type="CDD" id="cd14752">
    <property type="entry name" value="GH31_N"/>
    <property type="match status" value="1"/>
</dbReference>
<dbReference type="Pfam" id="PF01055">
    <property type="entry name" value="Glyco_hydro_31_2nd"/>
    <property type="match status" value="1"/>
</dbReference>